<gene>
    <name evidence="2" type="ORF">FNF29_01945</name>
</gene>
<organism evidence="2 3">
    <name type="scientific">Cafeteria roenbergensis</name>
    <name type="common">Marine flagellate</name>
    <dbReference type="NCBI Taxonomy" id="33653"/>
    <lineage>
        <taxon>Eukaryota</taxon>
        <taxon>Sar</taxon>
        <taxon>Stramenopiles</taxon>
        <taxon>Bigyra</taxon>
        <taxon>Opalozoa</taxon>
        <taxon>Bicosoecida</taxon>
        <taxon>Cafeteriaceae</taxon>
        <taxon>Cafeteria</taxon>
    </lineage>
</organism>
<feature type="region of interest" description="Disordered" evidence="1">
    <location>
        <begin position="645"/>
        <end position="687"/>
    </location>
</feature>
<evidence type="ECO:0000256" key="1">
    <source>
        <dbReference type="SAM" id="MobiDB-lite"/>
    </source>
</evidence>
<feature type="compositionally biased region" description="Basic and acidic residues" evidence="1">
    <location>
        <begin position="193"/>
        <end position="207"/>
    </location>
</feature>
<sequence length="1699" mass="169539">MTPVALAQAWRTVAMGRAGVTALCLPRGAESSSLAGPWLGARASAMAVLDAALRGGGFIDDPVSSAFLVSSVARQLKRVHEADGAGRWTGTMQGEDGLPLGALRDAHADEAEGASRGRSGKGTKDSARKGRHANTRETHVPIVCRGAAPLLPNRWQASAAPAATAAGGGGLGGAGGSHQAPAWQDSAAARGAMKRERAEAEAMERQADASAGSGLSDAAAAGLAWSGLHAARKGSAGGRLEDEVAVLGAGIAMPATAAEGGPGRITALSRTDTASLAVALLHAVDAVAAAIPQPAVGSGQGAEPDEGLGAGGGVGPADPSGAPSLERAGAADAFAAEEDADDDATALAAALLTMQAAEAGATRAPSNAQGREDVARLRHRAAALLTRVSSREAGDPATGRGLPAGLMAPERMVWRSRKLTRAGQDAALASDEAAAAATPLSPEHRQHAAMSLVSTLASVADSVECRNAALARRCLAVLAPEMPTINAHFAATAAWAAGRLRARSSGFLHGLVGRWHPTIGSVASGGVADDVAHILAATQAPAGQASVRQARGGSVASRAGAASNAAAVADADALALARSLGAERLTAAVRSCSAVVNYMGREGVEAAAASGQSDAGLESLAVTTLQTQLRAAAAAIRALVKAAGPDAASGPRRRAQPEAASSSSSGSGHRGRGDGAPAAARPSPSSRALADAARSAVTVVWTLSDVGVLSAVQQEAESLLRAVPPSAWEPAQLGVLLRACARAPMRQFLPAMAPLMLELGGLPQLGAGRSGWGDDDTAAAGLGGQPRQLPPWFHDSELGAEAGPALQAMGLDAEAAFAAALDTASSGMYGMDGSMGAPMWEEVAAVSEDSDAGHGAADSGDAPPAGLAQSQAAWEGDAWEASAPAGLLVGQGEAGVRAPLAVAGTGALLEQAPHLAAARRLLQVVAPAAQRSGPHVARMARAAVAAGDALEQHSSRLHASHLKAALGALAHAPVRAEWALRTGLRGLSGIADEVEASEEGRVAHGNAIGVALHGLAAAGPGRVSDHDVIRATIRMVRALLAGGLSRPASMDLRALQNVLWAGGMAALLREADTLPWSGLAPSLNAPLAAALAGYDSAAQASDMSSAPAAAAEPASASATASEGGSSARWLEAALQTEADDEAALAAVAAPAAGAAVPRRGPVRVSALLSDAALAVVGTLAYEAEAGSATHPALRHPAAARRLVSALMLARRAVGEGEWAGVVTEDDGARLRFSVAQARATAAHLAACGARDATAAGEGADPLQPAAGGRRTGGSHGGPVLEGSRSEFDEDADALGLDWAEATDAAADGAAWEGGSAASKVLQDTSPAWHDLVEADSDGGHQSAPAGLVRGPVGPAWSLDDDFDDDALWAADTLAAELQAAAEAGASAGGAGSTPFAGVLSSANAPLSVDLGWDEPRLALMLDTPARYAPPEPSLVAAALPGLAALPGYLGIGPVAGAEDATGRGRAAGSSGEDEAVARMAVLRAAGKALVTPLRGFDSSPWTDDGVGLGGEATEAARLAALPMGPDSWAGCQERSSARGSVPLLVQEWPDPVEARRRLVEALSAPEASILRLRAPAVAHHRMLEGAHWAVGRVPWFLWTHALLGEGATWADAWAARTSQGDAAMEEAAAAAGGGVLGMAAALVERLESPEHGRAAAQRAGGLLADVAVHAMLAGAGLRLRARRKQRNRERQGVIGCSAG</sequence>
<keyword evidence="3" id="KW-1185">Reference proteome</keyword>
<feature type="compositionally biased region" description="Low complexity" evidence="1">
    <location>
        <begin position="675"/>
        <end position="687"/>
    </location>
</feature>
<feature type="compositionally biased region" description="Basic and acidic residues" evidence="1">
    <location>
        <begin position="122"/>
        <end position="139"/>
    </location>
</feature>
<comment type="caution">
    <text evidence="2">The sequence shown here is derived from an EMBL/GenBank/DDBJ whole genome shotgun (WGS) entry which is preliminary data.</text>
</comment>
<feature type="compositionally biased region" description="Low complexity" evidence="1">
    <location>
        <begin position="316"/>
        <end position="325"/>
    </location>
</feature>
<feature type="compositionally biased region" description="Gly residues" evidence="1">
    <location>
        <begin position="166"/>
        <end position="176"/>
    </location>
</feature>
<protein>
    <submittedName>
        <fullName evidence="2">Uncharacterized protein</fullName>
    </submittedName>
</protein>
<name>A0A5A8CRV5_CAFRO</name>
<evidence type="ECO:0000313" key="2">
    <source>
        <dbReference type="EMBL" id="KAA0155194.1"/>
    </source>
</evidence>
<feature type="region of interest" description="Disordered" evidence="1">
    <location>
        <begin position="847"/>
        <end position="875"/>
    </location>
</feature>
<dbReference type="EMBL" id="VLTN01000008">
    <property type="protein sequence ID" value="KAA0155194.1"/>
    <property type="molecule type" value="Genomic_DNA"/>
</dbReference>
<feature type="region of interest" description="Disordered" evidence="1">
    <location>
        <begin position="163"/>
        <end position="211"/>
    </location>
</feature>
<dbReference type="Proteomes" id="UP000323011">
    <property type="component" value="Unassembled WGS sequence"/>
</dbReference>
<reference evidence="2 3" key="1">
    <citation type="submission" date="2019-07" db="EMBL/GenBank/DDBJ databases">
        <title>Genomes of Cafeteria roenbergensis.</title>
        <authorList>
            <person name="Fischer M.G."/>
            <person name="Hackl T."/>
            <person name="Roman M."/>
        </authorList>
    </citation>
    <scope>NUCLEOTIDE SEQUENCE [LARGE SCALE GENOMIC DNA]</scope>
    <source>
        <strain evidence="2 3">BVI</strain>
    </source>
</reference>
<feature type="region of interest" description="Disordered" evidence="1">
    <location>
        <begin position="1254"/>
        <end position="1287"/>
    </location>
</feature>
<feature type="region of interest" description="Disordered" evidence="1">
    <location>
        <begin position="296"/>
        <end position="325"/>
    </location>
</feature>
<proteinExistence type="predicted"/>
<feature type="compositionally biased region" description="Low complexity" evidence="1">
    <location>
        <begin position="853"/>
        <end position="866"/>
    </location>
</feature>
<evidence type="ECO:0000313" key="3">
    <source>
        <dbReference type="Proteomes" id="UP000323011"/>
    </source>
</evidence>
<feature type="compositionally biased region" description="Low complexity" evidence="1">
    <location>
        <begin position="657"/>
        <end position="667"/>
    </location>
</feature>
<feature type="region of interest" description="Disordered" evidence="1">
    <location>
        <begin position="109"/>
        <end position="140"/>
    </location>
</feature>
<accession>A0A5A8CRV5</accession>